<evidence type="ECO:0000313" key="3">
    <source>
        <dbReference type="EMBL" id="KEJ93504.1"/>
    </source>
</evidence>
<dbReference type="AlphaFoldDB" id="A0A073IUR0"/>
<dbReference type="Gene3D" id="1.10.132.50">
    <property type="entry name" value="ATP synthase (C/AC39) subunit, domain 3"/>
    <property type="match status" value="2"/>
</dbReference>
<keyword evidence="2" id="KW-0406">Ion transport</keyword>
<sequence length="365" mass="42859">MSFHGPATALGVKAHVLYSQLLKADEYWALLDLNSTAEIAAFLKHTEGYKDRLETLIPEKAHRVALENALRSSVLREAETFLFYLQGAPRKFFIDWLSWYEAEHLKSVFRWLRSKRADRDSLREHLFHVPGSQLPYETLLNCRNYNELLEALNGTKYYSVLREPVRRIMNGESALFQLELAIDNLVETALYNDIKSLPTKERTVLAPLFGSRVDLLNLYNLHRCAWYYKMTVEETITRMLPVRYKVKTHHMREMARDLMPQEERLRMLETLFPVYGKIFRDALERDDKELALEMSIKRFNYLKALAILRSGVPGFHTAIAYFILKDHEISDIIRMIEDVRYDYDRRSAAQYLIRPILTGGETAWQ</sequence>
<proteinExistence type="predicted"/>
<dbReference type="EMBL" id="JMKI01000002">
    <property type="protein sequence ID" value="KEJ93504.1"/>
    <property type="molecule type" value="Genomic_DNA"/>
</dbReference>
<keyword evidence="1" id="KW-0813">Transport</keyword>
<name>A0A073IUR0_9BACT</name>
<organism evidence="3 4">
    <name type="scientific">Synergistes jonesii</name>
    <dbReference type="NCBI Taxonomy" id="2754"/>
    <lineage>
        <taxon>Bacteria</taxon>
        <taxon>Thermotogati</taxon>
        <taxon>Synergistota</taxon>
        <taxon>Synergistia</taxon>
        <taxon>Synergistales</taxon>
        <taxon>Synergistaceae</taxon>
        <taxon>Synergistes</taxon>
    </lineage>
</organism>
<dbReference type="eggNOG" id="COG1527">
    <property type="taxonomic scope" value="Bacteria"/>
</dbReference>
<dbReference type="InterPro" id="IPR050873">
    <property type="entry name" value="V-ATPase_V0D/AC39_subunit"/>
</dbReference>
<dbReference type="RefSeq" id="WP_051682495.1">
    <property type="nucleotide sequence ID" value="NZ_JAXDSK010000040.1"/>
</dbReference>
<dbReference type="Proteomes" id="UP000027665">
    <property type="component" value="Unassembled WGS sequence"/>
</dbReference>
<evidence type="ECO:0008006" key="5">
    <source>
        <dbReference type="Google" id="ProtNLM"/>
    </source>
</evidence>
<dbReference type="GeneID" id="90982394"/>
<dbReference type="OrthoDB" id="1532at2"/>
<reference evidence="3 4" key="1">
    <citation type="submission" date="2014-04" db="EMBL/GenBank/DDBJ databases">
        <title>Draft Genome Sequence of Synergistes jonesii.</title>
        <authorList>
            <person name="Coil D.A."/>
            <person name="Eisen J.A."/>
            <person name="Holland-Moritz H.E."/>
        </authorList>
    </citation>
    <scope>NUCLEOTIDE SEQUENCE [LARGE SCALE GENOMIC DNA]</scope>
    <source>
        <strain evidence="3 4">78-1</strain>
    </source>
</reference>
<dbReference type="PANTHER" id="PTHR38682:SF1">
    <property type="entry name" value="V-TYPE ATP SYNTHASE SUBUNIT C"/>
    <property type="match status" value="1"/>
</dbReference>
<dbReference type="InterPro" id="IPR044911">
    <property type="entry name" value="V-type_ATPase_csu/dsu_dom_3"/>
</dbReference>
<dbReference type="Pfam" id="PF01992">
    <property type="entry name" value="vATP-synt_AC39"/>
    <property type="match status" value="1"/>
</dbReference>
<dbReference type="InterPro" id="IPR036079">
    <property type="entry name" value="ATPase_csu/dsu_sf"/>
</dbReference>
<gene>
    <name evidence="3" type="ORF">EH55_01660</name>
</gene>
<dbReference type="SUPFAM" id="SSF103486">
    <property type="entry name" value="V-type ATP synthase subunit C"/>
    <property type="match status" value="1"/>
</dbReference>
<keyword evidence="4" id="KW-1185">Reference proteome</keyword>
<evidence type="ECO:0000256" key="2">
    <source>
        <dbReference type="ARBA" id="ARBA00023065"/>
    </source>
</evidence>
<protein>
    <recommendedName>
        <fullName evidence="5">ATPase</fullName>
    </recommendedName>
</protein>
<comment type="caution">
    <text evidence="3">The sequence shown here is derived from an EMBL/GenBank/DDBJ whole genome shotgun (WGS) entry which is preliminary data.</text>
</comment>
<dbReference type="STRING" id="2754.EH55_01660"/>
<dbReference type="PANTHER" id="PTHR38682">
    <property type="entry name" value="V-TYPE ATP SYNTHASE SUBUNIT C"/>
    <property type="match status" value="1"/>
</dbReference>
<accession>A0A073IUR0</accession>
<dbReference type="GO" id="GO:0046961">
    <property type="term" value="F:proton-transporting ATPase activity, rotational mechanism"/>
    <property type="evidence" value="ECO:0007669"/>
    <property type="project" value="InterPro"/>
</dbReference>
<evidence type="ECO:0000256" key="1">
    <source>
        <dbReference type="ARBA" id="ARBA00022448"/>
    </source>
</evidence>
<evidence type="ECO:0000313" key="4">
    <source>
        <dbReference type="Proteomes" id="UP000027665"/>
    </source>
</evidence>
<dbReference type="InterPro" id="IPR002843">
    <property type="entry name" value="ATPase_V0-cplx_csu/dsu"/>
</dbReference>